<dbReference type="Proteomes" id="UP000698963">
    <property type="component" value="Unassembled WGS sequence"/>
</dbReference>
<evidence type="ECO:0000313" key="1">
    <source>
        <dbReference type="EMBL" id="HJD96887.1"/>
    </source>
</evidence>
<organism evidence="1 2">
    <name type="scientific">Mailhella massiliensis</name>
    <dbReference type="NCBI Taxonomy" id="1903261"/>
    <lineage>
        <taxon>Bacteria</taxon>
        <taxon>Pseudomonadati</taxon>
        <taxon>Thermodesulfobacteriota</taxon>
        <taxon>Desulfovibrionia</taxon>
        <taxon>Desulfovibrionales</taxon>
        <taxon>Desulfovibrionaceae</taxon>
        <taxon>Mailhella</taxon>
    </lineage>
</organism>
<comment type="caution">
    <text evidence="1">The sequence shown here is derived from an EMBL/GenBank/DDBJ whole genome shotgun (WGS) entry which is preliminary data.</text>
</comment>
<gene>
    <name evidence="1" type="ORF">K8W16_04490</name>
</gene>
<accession>A0A921DSF3</accession>
<dbReference type="GO" id="GO:0030254">
    <property type="term" value="P:protein secretion by the type III secretion system"/>
    <property type="evidence" value="ECO:0007669"/>
    <property type="project" value="InterPro"/>
</dbReference>
<reference evidence="1" key="1">
    <citation type="journal article" date="2021" name="PeerJ">
        <title>Extensive microbial diversity within the chicken gut microbiome revealed by metagenomics and culture.</title>
        <authorList>
            <person name="Gilroy R."/>
            <person name="Ravi A."/>
            <person name="Getino M."/>
            <person name="Pursley I."/>
            <person name="Horton D.L."/>
            <person name="Alikhan N.F."/>
            <person name="Baker D."/>
            <person name="Gharbi K."/>
            <person name="Hall N."/>
            <person name="Watson M."/>
            <person name="Adriaenssens E.M."/>
            <person name="Foster-Nyarko E."/>
            <person name="Jarju S."/>
            <person name="Secka A."/>
            <person name="Antonio M."/>
            <person name="Oren A."/>
            <person name="Chaudhuri R.R."/>
            <person name="La Ragione R."/>
            <person name="Hildebrand F."/>
            <person name="Pallen M.J."/>
        </authorList>
    </citation>
    <scope>NUCLEOTIDE SEQUENCE</scope>
    <source>
        <strain evidence="1">ChiGjej2B2-19336</strain>
    </source>
</reference>
<dbReference type="Pfam" id="PF05932">
    <property type="entry name" value="CesT"/>
    <property type="match status" value="1"/>
</dbReference>
<dbReference type="SUPFAM" id="SSF69635">
    <property type="entry name" value="Type III secretory system chaperone-like"/>
    <property type="match status" value="1"/>
</dbReference>
<dbReference type="InterPro" id="IPR010261">
    <property type="entry name" value="Tir_chaperone"/>
</dbReference>
<name>A0A921DSF3_9BACT</name>
<protein>
    <submittedName>
        <fullName evidence="1">Type III secretion system chaperone</fullName>
    </submittedName>
</protein>
<evidence type="ECO:0000313" key="2">
    <source>
        <dbReference type="Proteomes" id="UP000698963"/>
    </source>
</evidence>
<dbReference type="CDD" id="cd16364">
    <property type="entry name" value="T3SC_I-like"/>
    <property type="match status" value="1"/>
</dbReference>
<reference evidence="1" key="2">
    <citation type="submission" date="2021-09" db="EMBL/GenBank/DDBJ databases">
        <authorList>
            <person name="Gilroy R."/>
        </authorList>
    </citation>
    <scope>NUCLEOTIDE SEQUENCE</scope>
    <source>
        <strain evidence="1">ChiGjej2B2-19336</strain>
    </source>
</reference>
<sequence length="154" mass="17084">MHRILEELATEYASATGCACEMEEGGCHAVLTVEEVRVHVGFLESSGMLLFHTAVALLPRRGEGREEFCMKLLEANNLFSRTLGFTLGVDVEQELATLQLAWDAFHLDGESFARIVNNLLSVAADWMVRLDAWRPAPLQEEDGGGALMMNFLRV</sequence>
<dbReference type="Gene3D" id="3.30.1460.10">
    <property type="match status" value="1"/>
</dbReference>
<proteinExistence type="predicted"/>
<dbReference type="RefSeq" id="WP_304121496.1">
    <property type="nucleotide sequence ID" value="NZ_DYZA01000081.1"/>
</dbReference>
<dbReference type="AlphaFoldDB" id="A0A921DSF3"/>
<dbReference type="EMBL" id="DYZA01000081">
    <property type="protein sequence ID" value="HJD96887.1"/>
    <property type="molecule type" value="Genomic_DNA"/>
</dbReference>